<evidence type="ECO:0000313" key="2">
    <source>
        <dbReference type="Proteomes" id="UP000766595"/>
    </source>
</evidence>
<dbReference type="RefSeq" id="WP_261971180.1">
    <property type="nucleotide sequence ID" value="NZ_JAHHZF010000014.1"/>
</dbReference>
<comment type="caution">
    <text evidence="1">The sequence shown here is derived from an EMBL/GenBank/DDBJ whole genome shotgun (WGS) entry which is preliminary data.</text>
</comment>
<organism evidence="1 2">
    <name type="scientific">Prosthecodimorpha staleyi</name>
    <dbReference type="NCBI Taxonomy" id="2840188"/>
    <lineage>
        <taxon>Bacteria</taxon>
        <taxon>Pseudomonadati</taxon>
        <taxon>Pseudomonadota</taxon>
        <taxon>Alphaproteobacteria</taxon>
        <taxon>Hyphomicrobiales</taxon>
        <taxon>Ancalomicrobiaceae</taxon>
        <taxon>Prosthecodimorpha</taxon>
    </lineage>
</organism>
<gene>
    <name evidence="1" type="ORF">KL771_24705</name>
</gene>
<evidence type="ECO:0000313" key="1">
    <source>
        <dbReference type="EMBL" id="MBT9292684.1"/>
    </source>
</evidence>
<proteinExistence type="predicted"/>
<keyword evidence="2" id="KW-1185">Reference proteome</keyword>
<sequence length="64" mass="7049">MHAQTPITPDAPRLRFVFDDTALSFPLDAHVTLADIADRFDGLAPHHHGDLVAIDVTFAPAHRH</sequence>
<accession>A0A947GJX9</accession>
<dbReference type="AlphaFoldDB" id="A0A947GJX9"/>
<dbReference type="EMBL" id="JAHHZF010000014">
    <property type="protein sequence ID" value="MBT9292684.1"/>
    <property type="molecule type" value="Genomic_DNA"/>
</dbReference>
<name>A0A947GJX9_9HYPH</name>
<protein>
    <submittedName>
        <fullName evidence="1">Uncharacterized protein</fullName>
    </submittedName>
</protein>
<dbReference type="Proteomes" id="UP000766595">
    <property type="component" value="Unassembled WGS sequence"/>
</dbReference>
<reference evidence="1 2" key="1">
    <citation type="submission" date="2021-06" db="EMBL/GenBank/DDBJ databases">
        <authorList>
            <person name="Grouzdev D.S."/>
            <person name="Koziaeva V."/>
        </authorList>
    </citation>
    <scope>NUCLEOTIDE SEQUENCE [LARGE SCALE GENOMIC DNA]</scope>
    <source>
        <strain evidence="1 2">22</strain>
    </source>
</reference>